<proteinExistence type="inferred from homology"/>
<dbReference type="InterPro" id="IPR051907">
    <property type="entry name" value="DoxX-like_oxidoreductase"/>
</dbReference>
<feature type="transmembrane region" description="Helical" evidence="7">
    <location>
        <begin position="71"/>
        <end position="89"/>
    </location>
</feature>
<dbReference type="PANTHER" id="PTHR33452:SF4">
    <property type="entry name" value="BLL4328 PROTEIN"/>
    <property type="match status" value="1"/>
</dbReference>
<evidence type="ECO:0000256" key="4">
    <source>
        <dbReference type="ARBA" id="ARBA00022692"/>
    </source>
</evidence>
<comment type="caution">
    <text evidence="8">The sequence shown here is derived from an EMBL/GenBank/DDBJ whole genome shotgun (WGS) entry which is preliminary data.</text>
</comment>
<dbReference type="EMBL" id="JAKREW010000001">
    <property type="protein sequence ID" value="MCG7503782.1"/>
    <property type="molecule type" value="Genomic_DNA"/>
</dbReference>
<feature type="transmembrane region" description="Helical" evidence="7">
    <location>
        <begin position="12"/>
        <end position="30"/>
    </location>
</feature>
<evidence type="ECO:0000256" key="2">
    <source>
        <dbReference type="ARBA" id="ARBA00006679"/>
    </source>
</evidence>
<keyword evidence="5 7" id="KW-1133">Transmembrane helix</keyword>
<gene>
    <name evidence="8" type="ORF">L4923_01975</name>
</gene>
<feature type="transmembrane region" description="Helical" evidence="7">
    <location>
        <begin position="101"/>
        <end position="122"/>
    </location>
</feature>
<feature type="transmembrane region" description="Helical" evidence="7">
    <location>
        <begin position="42"/>
        <end position="64"/>
    </location>
</feature>
<keyword evidence="9" id="KW-1185">Reference proteome</keyword>
<evidence type="ECO:0000256" key="6">
    <source>
        <dbReference type="ARBA" id="ARBA00023136"/>
    </source>
</evidence>
<evidence type="ECO:0000256" key="3">
    <source>
        <dbReference type="ARBA" id="ARBA00022475"/>
    </source>
</evidence>
<evidence type="ECO:0000256" key="5">
    <source>
        <dbReference type="ARBA" id="ARBA00022989"/>
    </source>
</evidence>
<name>A0ABS9Q8Q2_9HYPH</name>
<sequence>MQFGFLQRWTPQLLSILRIVTAGTFLTHGTMKLLGWPAPFPYPLNGLTTTAAVLEIVGGLLLIIGLFSRPVAFILSGLMAFAYFMAHAPQGFFPVLNGGEAAMLFCFVFLFIAAAGPGVWSVDAALGKDK</sequence>
<organism evidence="8 9">
    <name type="scientific">Mesorhizobium retamae</name>
    <dbReference type="NCBI Taxonomy" id="2912854"/>
    <lineage>
        <taxon>Bacteria</taxon>
        <taxon>Pseudomonadati</taxon>
        <taxon>Pseudomonadota</taxon>
        <taxon>Alphaproteobacteria</taxon>
        <taxon>Hyphomicrobiales</taxon>
        <taxon>Phyllobacteriaceae</taxon>
        <taxon>Mesorhizobium</taxon>
    </lineage>
</organism>
<comment type="subcellular location">
    <subcellularLocation>
        <location evidence="1">Cell membrane</location>
        <topology evidence="1">Multi-pass membrane protein</topology>
    </subcellularLocation>
</comment>
<accession>A0ABS9Q8Q2</accession>
<comment type="similarity">
    <text evidence="2">Belongs to the DoxX family.</text>
</comment>
<evidence type="ECO:0000256" key="7">
    <source>
        <dbReference type="SAM" id="Phobius"/>
    </source>
</evidence>
<evidence type="ECO:0000313" key="9">
    <source>
        <dbReference type="Proteomes" id="UP001201701"/>
    </source>
</evidence>
<keyword evidence="4 7" id="KW-0812">Transmembrane</keyword>
<dbReference type="RefSeq" id="WP_239361713.1">
    <property type="nucleotide sequence ID" value="NZ_JAKREW010000001.1"/>
</dbReference>
<dbReference type="InterPro" id="IPR032808">
    <property type="entry name" value="DoxX"/>
</dbReference>
<keyword evidence="6 7" id="KW-0472">Membrane</keyword>
<protein>
    <submittedName>
        <fullName evidence="8">DoxX family protein</fullName>
    </submittedName>
</protein>
<reference evidence="8 9" key="1">
    <citation type="submission" date="2022-02" db="EMBL/GenBank/DDBJ databases">
        <title>Draft genome sequence of Mezorhizobium retamae strain IRAMC:0171 isolated from Retama raetam nodules.</title>
        <authorList>
            <person name="Bengaied R."/>
            <person name="Sbissi I."/>
            <person name="Huber K."/>
            <person name="Ghodbane F."/>
            <person name="Nouioui I."/>
            <person name="Tarhouni M."/>
            <person name="Gtari M."/>
        </authorList>
    </citation>
    <scope>NUCLEOTIDE SEQUENCE [LARGE SCALE GENOMIC DNA]</scope>
    <source>
        <strain evidence="8 9">IRAMC:0171</strain>
    </source>
</reference>
<dbReference type="Pfam" id="PF07681">
    <property type="entry name" value="DoxX"/>
    <property type="match status" value="1"/>
</dbReference>
<evidence type="ECO:0000256" key="1">
    <source>
        <dbReference type="ARBA" id="ARBA00004651"/>
    </source>
</evidence>
<dbReference type="PANTHER" id="PTHR33452">
    <property type="entry name" value="OXIDOREDUCTASE CATD-RELATED"/>
    <property type="match status" value="1"/>
</dbReference>
<dbReference type="Proteomes" id="UP001201701">
    <property type="component" value="Unassembled WGS sequence"/>
</dbReference>
<keyword evidence="3" id="KW-1003">Cell membrane</keyword>
<evidence type="ECO:0000313" key="8">
    <source>
        <dbReference type="EMBL" id="MCG7503782.1"/>
    </source>
</evidence>